<dbReference type="Proteomes" id="UP000077051">
    <property type="component" value="Unassembled WGS sequence"/>
</dbReference>
<organism evidence="1 2">
    <name type="scientific">Mucor lusitanicus CBS 277.49</name>
    <dbReference type="NCBI Taxonomy" id="747725"/>
    <lineage>
        <taxon>Eukaryota</taxon>
        <taxon>Fungi</taxon>
        <taxon>Fungi incertae sedis</taxon>
        <taxon>Mucoromycota</taxon>
        <taxon>Mucoromycotina</taxon>
        <taxon>Mucoromycetes</taxon>
        <taxon>Mucorales</taxon>
        <taxon>Mucorineae</taxon>
        <taxon>Mucoraceae</taxon>
        <taxon>Mucor</taxon>
    </lineage>
</organism>
<comment type="caution">
    <text evidence="1">The sequence shown here is derived from an EMBL/GenBank/DDBJ whole genome shotgun (WGS) entry which is preliminary data.</text>
</comment>
<gene>
    <name evidence="1" type="ORF">MUCCIDRAFT_114069</name>
</gene>
<accession>A0A168J0A1</accession>
<dbReference type="EMBL" id="AMYB01000007">
    <property type="protein sequence ID" value="OAD00585.1"/>
    <property type="molecule type" value="Genomic_DNA"/>
</dbReference>
<evidence type="ECO:0000313" key="1">
    <source>
        <dbReference type="EMBL" id="OAD00585.1"/>
    </source>
</evidence>
<dbReference type="AlphaFoldDB" id="A0A168J0A1"/>
<protein>
    <submittedName>
        <fullName evidence="1">Uncharacterized protein</fullName>
    </submittedName>
</protein>
<reference evidence="1 2" key="1">
    <citation type="submission" date="2015-06" db="EMBL/GenBank/DDBJ databases">
        <title>Expansion of signal transduction pathways in fungi by whole-genome duplication.</title>
        <authorList>
            <consortium name="DOE Joint Genome Institute"/>
            <person name="Corrochano L.M."/>
            <person name="Kuo A."/>
            <person name="Marcet-Houben M."/>
            <person name="Polaino S."/>
            <person name="Salamov A."/>
            <person name="Villalobos J.M."/>
            <person name="Alvarez M.I."/>
            <person name="Avalos J."/>
            <person name="Benito E.P."/>
            <person name="Benoit I."/>
            <person name="Burger G."/>
            <person name="Camino L.P."/>
            <person name="Canovas D."/>
            <person name="Cerda-Olmedo E."/>
            <person name="Cheng J.-F."/>
            <person name="Dominguez A."/>
            <person name="Elias M."/>
            <person name="Eslava A.P."/>
            <person name="Glaser F."/>
            <person name="Grimwood J."/>
            <person name="Gutierrez G."/>
            <person name="Heitman J."/>
            <person name="Henrissat B."/>
            <person name="Iturriaga E.A."/>
            <person name="Lang B.F."/>
            <person name="Lavin J.L."/>
            <person name="Lee S."/>
            <person name="Li W."/>
            <person name="Lindquist E."/>
            <person name="Lopez-Garcia S."/>
            <person name="Luque E.M."/>
            <person name="Marcos A.T."/>
            <person name="Martin J."/>
            <person name="Mccluskey K."/>
            <person name="Medina H.R."/>
            <person name="Miralles-Duran A."/>
            <person name="Miyazaki A."/>
            <person name="Munoz-Torres E."/>
            <person name="Oguiza J.A."/>
            <person name="Ohm R."/>
            <person name="Olmedo M."/>
            <person name="Orejas M."/>
            <person name="Ortiz-Castellanos L."/>
            <person name="Pisabarro A.G."/>
            <person name="Rodriguez-Romero J."/>
            <person name="Ruiz-Herrera J."/>
            <person name="Ruiz-Vazquez R."/>
            <person name="Sanz C."/>
            <person name="Schackwitz W."/>
            <person name="Schmutz J."/>
            <person name="Shahriari M."/>
            <person name="Shelest E."/>
            <person name="Silva-Franco F."/>
            <person name="Soanes D."/>
            <person name="Syed K."/>
            <person name="Tagua V.G."/>
            <person name="Talbot N.J."/>
            <person name="Thon M."/>
            <person name="De Vries R.P."/>
            <person name="Wiebenga A."/>
            <person name="Yadav J.S."/>
            <person name="Braun E.L."/>
            <person name="Baker S."/>
            <person name="Garre V."/>
            <person name="Horwitz B."/>
            <person name="Torres-Martinez S."/>
            <person name="Idnurm A."/>
            <person name="Herrera-Estrella A."/>
            <person name="Gabaldon T."/>
            <person name="Grigoriev I.V."/>
        </authorList>
    </citation>
    <scope>NUCLEOTIDE SEQUENCE [LARGE SCALE GENOMIC DNA]</scope>
    <source>
        <strain evidence="1 2">CBS 277.49</strain>
    </source>
</reference>
<sequence>MYDVWELITTKPPEVLNIAYDGQSVATVHLLHHIAPNILPSYCHLQLRGTTTIYFQPISPASNVLKVARQEDNWHLGDLIHHVPLVSFIYSWMFLPIMHKMIMALASQLKALEELIPATLVSEENFLAQQPQILPIEFTPIDYIDSETSRVEYSEDEYE</sequence>
<keyword evidence="2" id="KW-1185">Reference proteome</keyword>
<dbReference type="VEuPathDB" id="FungiDB:MUCCIDRAFT_114069"/>
<name>A0A168J0A1_MUCCL</name>
<evidence type="ECO:0000313" key="2">
    <source>
        <dbReference type="Proteomes" id="UP000077051"/>
    </source>
</evidence>
<proteinExistence type="predicted"/>